<evidence type="ECO:0000313" key="3">
    <source>
        <dbReference type="Proteomes" id="UP000565579"/>
    </source>
</evidence>
<protein>
    <submittedName>
        <fullName evidence="2">Uncharacterized protein</fullName>
    </submittedName>
</protein>
<evidence type="ECO:0000256" key="1">
    <source>
        <dbReference type="SAM" id="MobiDB-lite"/>
    </source>
</evidence>
<organism evidence="2 3">
    <name type="scientific">Nonomuraea rubra</name>
    <dbReference type="NCBI Taxonomy" id="46180"/>
    <lineage>
        <taxon>Bacteria</taxon>
        <taxon>Bacillati</taxon>
        <taxon>Actinomycetota</taxon>
        <taxon>Actinomycetes</taxon>
        <taxon>Streptosporangiales</taxon>
        <taxon>Streptosporangiaceae</taxon>
        <taxon>Nonomuraea</taxon>
    </lineage>
</organism>
<name>A0A7X0NMP5_9ACTN</name>
<feature type="region of interest" description="Disordered" evidence="1">
    <location>
        <begin position="186"/>
        <end position="220"/>
    </location>
</feature>
<dbReference type="AlphaFoldDB" id="A0A7X0NMP5"/>
<comment type="caution">
    <text evidence="2">The sequence shown here is derived from an EMBL/GenBank/DDBJ whole genome shotgun (WGS) entry which is preliminary data.</text>
</comment>
<gene>
    <name evidence="2" type="ORF">HD593_001031</name>
</gene>
<keyword evidence="3" id="KW-1185">Reference proteome</keyword>
<dbReference type="EMBL" id="JACHMI010000001">
    <property type="protein sequence ID" value="MBB6546236.1"/>
    <property type="molecule type" value="Genomic_DNA"/>
</dbReference>
<accession>A0A7X0NMP5</accession>
<sequence length="306" mass="33137">MAQDFLLVSWRFPRGLSGIDRGALVTSLPALLPAGLWRAKHGKQAELGRVSVPAVLGVLGVPGVPACSPGSRPSAICGARCAGTAGRRPVRRAHAARGARFEVWGARRSCAVRRYAACAGGTRPAVRGAWRAVRGAWRAVRGAWRPRAVRDARLVLPGARRVRVRCAACACGARYAVRGATGRMVIPRGHRHPLPWKGRPRESARHGGHALRGRRAARARTDARYGFAPWERALCGALPRPRTPQQPPQHPHPEHAKCPRPPGSTSVLTERTDAGPRRNAGTRLRTARAHRPTAGLVSQGFYHRPR</sequence>
<feature type="compositionally biased region" description="Basic residues" evidence="1">
    <location>
        <begin position="206"/>
        <end position="218"/>
    </location>
</feature>
<evidence type="ECO:0000313" key="2">
    <source>
        <dbReference type="EMBL" id="MBB6546236.1"/>
    </source>
</evidence>
<proteinExistence type="predicted"/>
<feature type="compositionally biased region" description="Pro residues" evidence="1">
    <location>
        <begin position="241"/>
        <end position="250"/>
    </location>
</feature>
<reference evidence="2 3" key="1">
    <citation type="submission" date="2020-08" db="EMBL/GenBank/DDBJ databases">
        <title>Sequencing the genomes of 1000 actinobacteria strains.</title>
        <authorList>
            <person name="Klenk H.-P."/>
        </authorList>
    </citation>
    <scope>NUCLEOTIDE SEQUENCE [LARGE SCALE GENOMIC DNA]</scope>
    <source>
        <strain evidence="2 3">DSM 43768</strain>
    </source>
</reference>
<dbReference type="Proteomes" id="UP000565579">
    <property type="component" value="Unassembled WGS sequence"/>
</dbReference>
<feature type="region of interest" description="Disordered" evidence="1">
    <location>
        <begin position="237"/>
        <end position="306"/>
    </location>
</feature>